<dbReference type="GO" id="GO:0048307">
    <property type="term" value="F:ferredoxin-nitrite reductase activity"/>
    <property type="evidence" value="ECO:0007669"/>
    <property type="project" value="UniProtKB-EC"/>
</dbReference>
<dbReference type="InterPro" id="IPR036136">
    <property type="entry name" value="Nit/Sulf_reduc_fer-like_dom_sf"/>
</dbReference>
<dbReference type="InterPro" id="IPR045854">
    <property type="entry name" value="NO2/SO3_Rdtase_4Fe4S_sf"/>
</dbReference>
<keyword evidence="4" id="KW-0479">Metal-binding</keyword>
<evidence type="ECO:0000313" key="11">
    <source>
        <dbReference type="Proteomes" id="UP000584867"/>
    </source>
</evidence>
<gene>
    <name evidence="10" type="ORF">HDF15_001929</name>
</gene>
<dbReference type="Pfam" id="PF01077">
    <property type="entry name" value="NIR_SIR"/>
    <property type="match status" value="2"/>
</dbReference>
<dbReference type="GO" id="GO:0051539">
    <property type="term" value="F:4 iron, 4 sulfur cluster binding"/>
    <property type="evidence" value="ECO:0007669"/>
    <property type="project" value="UniProtKB-KW"/>
</dbReference>
<dbReference type="RefSeq" id="WP_184254876.1">
    <property type="nucleotide sequence ID" value="NZ_JACHIO010000007.1"/>
</dbReference>
<dbReference type="InterPro" id="IPR012798">
    <property type="entry name" value="Cbl_synth_CobG-like"/>
</dbReference>
<sequence>MDTSAIVNSAEFTSEQKEYLQGFFAGVAQRGLAPFVGHTADGRITSDPNQATEPLWFNTPVEDLAREERWKYEQDPFSLWDKLLQYANRNEPPTDDDRFRIKYFGLFYVAPAQDSFMLRLRIPGGILFTHQLRGLAQMAEEWGSGRADLTTRSNLQIREFQPKDIVRVLNRLQSLGMTSRGAGADNIRNITASPTTGLDPQELLDVAPLADAMQAYISNSPDMYLLPRKFNIAFDNGGAISVVADTNDIGFIAVEVREGQSVPAGVYFRVLLCGITGHRQFATDCGLLLRPDQTVAVAAAMVRVFTQHGDRTDRKKARLKYLVDRWGVEKFLSETEKLLAFPLIHVPASECEPRRPIDRAGHIGVHPQAQSGTHYIGVSIPVGQLPVSQMRALADIADRFGNGELRLTVWQNLLIPNISSEHLEAAKDALVAAGLNYNAGTVLSGTIACTGNQGCRFAASDTKTHAVALARQLDKNFPLLDQPINLHVTGCSHSCAQHYVGDIGLMGVKVGGEEGYQVLLGGGTDQQQGIARELISAIRFSDLSPVMDRLFQAYIGKRNSEESFLDFTRRHDLEELKAFCVYEEN</sequence>
<dbReference type="Proteomes" id="UP000584867">
    <property type="component" value="Unassembled WGS sequence"/>
</dbReference>
<dbReference type="Pfam" id="PF03460">
    <property type="entry name" value="NIR_SIR_ferr"/>
    <property type="match status" value="2"/>
</dbReference>
<feature type="domain" description="Nitrite/Sulfite reductase ferredoxin-like" evidence="9">
    <location>
        <begin position="114"/>
        <end position="174"/>
    </location>
</feature>
<keyword evidence="5 10" id="KW-0560">Oxidoreductase</keyword>
<dbReference type="InterPro" id="IPR005117">
    <property type="entry name" value="NiRdtase/SiRdtase_haem-b_fer"/>
</dbReference>
<evidence type="ECO:0000256" key="3">
    <source>
        <dbReference type="ARBA" id="ARBA00022617"/>
    </source>
</evidence>
<feature type="domain" description="Nitrite/sulphite reductase 4Fe-4S" evidence="8">
    <location>
        <begin position="184"/>
        <end position="339"/>
    </location>
</feature>
<dbReference type="EC" id="1.7.7.1" evidence="10"/>
<protein>
    <submittedName>
        <fullName evidence="10">Ferredoxin-nitrite reductase</fullName>
        <ecNumber evidence="10">1.7.7.1</ecNumber>
    </submittedName>
</protein>
<dbReference type="EMBL" id="JACHIO010000007">
    <property type="protein sequence ID" value="MBB5063584.1"/>
    <property type="molecule type" value="Genomic_DNA"/>
</dbReference>
<dbReference type="PANTHER" id="PTHR32439:SF0">
    <property type="entry name" value="FERREDOXIN--NITRITE REDUCTASE, CHLOROPLASTIC"/>
    <property type="match status" value="1"/>
</dbReference>
<dbReference type="Gene3D" id="3.90.480.10">
    <property type="entry name" value="Sulfite Reductase Hemoprotein,Domain 2"/>
    <property type="match status" value="1"/>
</dbReference>
<dbReference type="InterPro" id="IPR006067">
    <property type="entry name" value="NO2/SO3_Rdtase_4Fe4S_dom"/>
</dbReference>
<feature type="domain" description="Nitrite/Sulfite reductase ferredoxin-like" evidence="9">
    <location>
        <begin position="366"/>
        <end position="432"/>
    </location>
</feature>
<evidence type="ECO:0000256" key="6">
    <source>
        <dbReference type="ARBA" id="ARBA00023004"/>
    </source>
</evidence>
<accession>A0A7W7ZPV5</accession>
<comment type="caution">
    <text evidence="10">The sequence shown here is derived from an EMBL/GenBank/DDBJ whole genome shotgun (WGS) entry which is preliminary data.</text>
</comment>
<reference evidence="10 11" key="1">
    <citation type="submission" date="2020-08" db="EMBL/GenBank/DDBJ databases">
        <title>Genomic Encyclopedia of Type Strains, Phase IV (KMG-V): Genome sequencing to study the core and pangenomes of soil and plant-associated prokaryotes.</title>
        <authorList>
            <person name="Whitman W."/>
        </authorList>
    </citation>
    <scope>NUCLEOTIDE SEQUENCE [LARGE SCALE GENOMIC DNA]</scope>
    <source>
        <strain evidence="10 11">X5P3</strain>
    </source>
</reference>
<dbReference type="PROSITE" id="PS00365">
    <property type="entry name" value="NIR_SIR"/>
    <property type="match status" value="1"/>
</dbReference>
<dbReference type="GO" id="GO:0046872">
    <property type="term" value="F:metal ion binding"/>
    <property type="evidence" value="ECO:0007669"/>
    <property type="project" value="UniProtKB-KW"/>
</dbReference>
<dbReference type="PRINTS" id="PR00397">
    <property type="entry name" value="SIROHAEM"/>
</dbReference>
<evidence type="ECO:0000256" key="1">
    <source>
        <dbReference type="ARBA" id="ARBA00010429"/>
    </source>
</evidence>
<dbReference type="AlphaFoldDB" id="A0A7W7ZPV5"/>
<dbReference type="NCBIfam" id="TIGR02435">
    <property type="entry name" value="CobG"/>
    <property type="match status" value="1"/>
</dbReference>
<dbReference type="NCBIfam" id="NF007126">
    <property type="entry name" value="PRK09567.1"/>
    <property type="match status" value="1"/>
</dbReference>
<evidence type="ECO:0000256" key="2">
    <source>
        <dbReference type="ARBA" id="ARBA00022485"/>
    </source>
</evidence>
<dbReference type="PANTHER" id="PTHR32439">
    <property type="entry name" value="FERREDOXIN--NITRITE REDUCTASE, CHLOROPLASTIC"/>
    <property type="match status" value="1"/>
</dbReference>
<keyword evidence="3" id="KW-0349">Heme</keyword>
<name>A0A7W7ZPV5_9BACT</name>
<evidence type="ECO:0000259" key="8">
    <source>
        <dbReference type="Pfam" id="PF01077"/>
    </source>
</evidence>
<evidence type="ECO:0000256" key="7">
    <source>
        <dbReference type="ARBA" id="ARBA00023014"/>
    </source>
</evidence>
<dbReference type="InterPro" id="IPR051329">
    <property type="entry name" value="NIR_SIR_4Fe-4S"/>
</dbReference>
<dbReference type="SUPFAM" id="SSF56014">
    <property type="entry name" value="Nitrite and sulphite reductase 4Fe-4S domain-like"/>
    <property type="match status" value="2"/>
</dbReference>
<proteinExistence type="inferred from homology"/>
<dbReference type="SUPFAM" id="SSF55124">
    <property type="entry name" value="Nitrite/Sulfite reductase N-terminal domain-like"/>
    <property type="match status" value="2"/>
</dbReference>
<keyword evidence="6" id="KW-0408">Iron</keyword>
<evidence type="ECO:0000256" key="4">
    <source>
        <dbReference type="ARBA" id="ARBA00022723"/>
    </source>
</evidence>
<feature type="domain" description="Nitrite/sulphite reductase 4Fe-4S" evidence="8">
    <location>
        <begin position="446"/>
        <end position="560"/>
    </location>
</feature>
<organism evidence="10 11">
    <name type="scientific">Granulicella mallensis</name>
    <dbReference type="NCBI Taxonomy" id="940614"/>
    <lineage>
        <taxon>Bacteria</taxon>
        <taxon>Pseudomonadati</taxon>
        <taxon>Acidobacteriota</taxon>
        <taxon>Terriglobia</taxon>
        <taxon>Terriglobales</taxon>
        <taxon>Acidobacteriaceae</taxon>
        <taxon>Granulicella</taxon>
    </lineage>
</organism>
<evidence type="ECO:0000256" key="5">
    <source>
        <dbReference type="ARBA" id="ARBA00023002"/>
    </source>
</evidence>
<evidence type="ECO:0000313" key="10">
    <source>
        <dbReference type="EMBL" id="MBB5063584.1"/>
    </source>
</evidence>
<keyword evidence="7" id="KW-0411">Iron-sulfur</keyword>
<keyword evidence="2" id="KW-0004">4Fe-4S</keyword>
<dbReference type="Gene3D" id="3.30.413.10">
    <property type="entry name" value="Sulfite Reductase Hemoprotein, domain 1"/>
    <property type="match status" value="2"/>
</dbReference>
<dbReference type="GO" id="GO:0020037">
    <property type="term" value="F:heme binding"/>
    <property type="evidence" value="ECO:0007669"/>
    <property type="project" value="InterPro"/>
</dbReference>
<comment type="similarity">
    <text evidence="1">Belongs to the nitrite and sulfite reductase 4Fe-4S domain family.</text>
</comment>
<evidence type="ECO:0000259" key="9">
    <source>
        <dbReference type="Pfam" id="PF03460"/>
    </source>
</evidence>
<dbReference type="InterPro" id="IPR006066">
    <property type="entry name" value="NO2/SO3_Rdtase_FeS/sirohaem_BS"/>
</dbReference>